<feature type="chain" id="PRO_5045726412" evidence="2">
    <location>
        <begin position="26"/>
        <end position="635"/>
    </location>
</feature>
<dbReference type="Proteomes" id="UP001235966">
    <property type="component" value="Unassembled WGS sequence"/>
</dbReference>
<gene>
    <name evidence="4" type="ORF">J2S49_001238</name>
</gene>
<keyword evidence="1" id="KW-0175">Coiled coil</keyword>
<dbReference type="Gene3D" id="3.10.310.50">
    <property type="match status" value="1"/>
</dbReference>
<protein>
    <submittedName>
        <fullName evidence="4">Membrane protein YgcG</fullName>
    </submittedName>
</protein>
<evidence type="ECO:0000259" key="3">
    <source>
        <dbReference type="Pfam" id="PF04536"/>
    </source>
</evidence>
<dbReference type="InterPro" id="IPR007621">
    <property type="entry name" value="TPM_dom"/>
</dbReference>
<evidence type="ECO:0000313" key="5">
    <source>
        <dbReference type="Proteomes" id="UP001235966"/>
    </source>
</evidence>
<proteinExistence type="predicted"/>
<comment type="caution">
    <text evidence="4">The sequence shown here is derived from an EMBL/GenBank/DDBJ whole genome shotgun (WGS) entry which is preliminary data.</text>
</comment>
<evidence type="ECO:0000256" key="1">
    <source>
        <dbReference type="SAM" id="Coils"/>
    </source>
</evidence>
<reference evidence="4 5" key="1">
    <citation type="submission" date="2023-07" db="EMBL/GenBank/DDBJ databases">
        <title>Sequencing the genomes of 1000 actinobacteria strains.</title>
        <authorList>
            <person name="Klenk H.-P."/>
        </authorList>
    </citation>
    <scope>NUCLEOTIDE SEQUENCE [LARGE SCALE GENOMIC DNA]</scope>
    <source>
        <strain evidence="4 5">DSM 102162</strain>
    </source>
</reference>
<keyword evidence="5" id="KW-1185">Reference proteome</keyword>
<dbReference type="Pfam" id="PF04536">
    <property type="entry name" value="TPM_phosphatase"/>
    <property type="match status" value="1"/>
</dbReference>
<keyword evidence="2" id="KW-0732">Signal</keyword>
<accession>A0ABT9NBR4</accession>
<dbReference type="RefSeq" id="WP_307014573.1">
    <property type="nucleotide sequence ID" value="NZ_JAUSQW010000001.1"/>
</dbReference>
<sequence length="635" mass="65836">MFRLAKAAAGAAVVVGVLWPAAAFAVEPHGVEAHFVDESGVVVDSAATYNSVARVPNTGLYVVIVDDFSGMNSESWAKDTAEKSGLKQGQGLVAIATKTRDIGFYALDGYDGVTAAVLQQSLSDEVLAEFKNKNWDVGIQKLAQNVTSAMDGSTVEHGGSTPPIVPIAGGALAVGAGVFAVSRVKARNKKKMESANIEKLAQEASAALLDADDNLRSALAELEFAKAEFGVEATAKFTTALAGAQGQVHEAFMLQKLLGDDDPETPAEQREMNGKILELSKSVQGVLAEHQKAFSELRALARRVDEKLAELTQRSSEISSGLPLVAKKIEDLRRSYAPQMLVSFENIPHQVEGLLAASGESITTGTELAEKGEKNKAVPYAQLAEGAIGQASDLVASVDQAPGLIAGAKEAVAAAAASLTSDVADAERLGGGDQAISARAGEARKVLARVGADNDFLTLQRDLRTAEEALDLALTGVRAADDQRRRTQGRIESDMGTAKENIAQTDSLISTYRAAVGADARTLLARARTALAQATRETELEAKAEYARSAVEQSSSALAATRNDIRYNDADQRRGGGGGNDLLTGMIIGGILNGISSSGHRSGGSWGGGSWGGSFGGGSFGGGSFGGGGGGSLKF</sequence>
<organism evidence="4 5">
    <name type="scientific">Arcanobacterium wilhelmae</name>
    <dbReference type="NCBI Taxonomy" id="1803177"/>
    <lineage>
        <taxon>Bacteria</taxon>
        <taxon>Bacillati</taxon>
        <taxon>Actinomycetota</taxon>
        <taxon>Actinomycetes</taxon>
        <taxon>Actinomycetales</taxon>
        <taxon>Actinomycetaceae</taxon>
        <taxon>Arcanobacterium</taxon>
    </lineage>
</organism>
<evidence type="ECO:0000256" key="2">
    <source>
        <dbReference type="SAM" id="SignalP"/>
    </source>
</evidence>
<name>A0ABT9NBR4_9ACTO</name>
<feature type="signal peptide" evidence="2">
    <location>
        <begin position="1"/>
        <end position="25"/>
    </location>
</feature>
<evidence type="ECO:0000313" key="4">
    <source>
        <dbReference type="EMBL" id="MDP9801162.1"/>
    </source>
</evidence>
<feature type="coiled-coil region" evidence="1">
    <location>
        <begin position="183"/>
        <end position="228"/>
    </location>
</feature>
<dbReference type="EMBL" id="JAUSQW010000001">
    <property type="protein sequence ID" value="MDP9801162.1"/>
    <property type="molecule type" value="Genomic_DNA"/>
</dbReference>
<feature type="domain" description="TPM" evidence="3">
    <location>
        <begin position="58"/>
        <end position="146"/>
    </location>
</feature>